<evidence type="ECO:0000256" key="1">
    <source>
        <dbReference type="SAM" id="Phobius"/>
    </source>
</evidence>
<dbReference type="NCBIfam" id="NF040486">
    <property type="entry name" value="SrfA_fam"/>
    <property type="match status" value="1"/>
</dbReference>
<gene>
    <name evidence="2" type="ORF">BBB56_02100</name>
</gene>
<evidence type="ECO:0000313" key="2">
    <source>
        <dbReference type="EMBL" id="RPE04649.1"/>
    </source>
</evidence>
<accession>A0A3N4PDY2</accession>
<dbReference type="RefSeq" id="WP_123798326.1">
    <property type="nucleotide sequence ID" value="NZ_RMVG01000001.1"/>
</dbReference>
<reference evidence="2 3" key="1">
    <citation type="submission" date="2018-11" db="EMBL/GenBank/DDBJ databases">
        <title>Whole genome sequencing of Pantoea sp. RIT388.</title>
        <authorList>
            <person name="Gan H.M."/>
            <person name="Hudson A.O."/>
        </authorList>
    </citation>
    <scope>NUCLEOTIDE SEQUENCE [LARGE SCALE GENOMIC DNA]</scope>
    <source>
        <strain evidence="2 3">RIT388</strain>
    </source>
</reference>
<keyword evidence="1" id="KW-0472">Membrane</keyword>
<dbReference type="AlphaFoldDB" id="A0A3N4PDY2"/>
<keyword evidence="1" id="KW-0812">Transmembrane</keyword>
<keyword evidence="1" id="KW-1133">Transmembrane helix</keyword>
<feature type="transmembrane region" description="Helical" evidence="1">
    <location>
        <begin position="219"/>
        <end position="238"/>
    </location>
</feature>
<organism evidence="2 3">
    <name type="scientific">Candidatus Pantoea deserta</name>
    <dbReference type="NCBI Taxonomy" id="1869313"/>
    <lineage>
        <taxon>Bacteria</taxon>
        <taxon>Pseudomonadati</taxon>
        <taxon>Pseudomonadota</taxon>
        <taxon>Gammaproteobacteria</taxon>
        <taxon>Enterobacterales</taxon>
        <taxon>Erwiniaceae</taxon>
        <taxon>Pantoea</taxon>
    </lineage>
</organism>
<protein>
    <submittedName>
        <fullName evidence="2">Uncharacterized protein</fullName>
    </submittedName>
</protein>
<evidence type="ECO:0000313" key="3">
    <source>
        <dbReference type="Proteomes" id="UP000281332"/>
    </source>
</evidence>
<keyword evidence="3" id="KW-1185">Reference proteome</keyword>
<dbReference type="InterPro" id="IPR047774">
    <property type="entry name" value="SrfA-like"/>
</dbReference>
<dbReference type="EMBL" id="RMVG01000001">
    <property type="protein sequence ID" value="RPE04649.1"/>
    <property type="molecule type" value="Genomic_DNA"/>
</dbReference>
<name>A0A3N4PDY2_9GAMM</name>
<proteinExistence type="predicted"/>
<sequence>MTKPLLRSGSKDDFCALGENGQSLFELAQQIRETLRLRKQHALFNSLAVPQLNETNNRVNWFAPQEGEVIPWAAASAEQQRAALAHLETCAAAIATLAQQFSQSQDATAQLFAALLPNIMRFPGSQFVYLVEGMPVITFWGFTPFGAEPEQEALAPLRAALKAEPEPEPAAEACAPLLPQREEEDEAIVVSLRQQPIADVATVAETAPTGRAPARMARWALTGAFFALCGALLFWPGWHALRRPGLTPLQAASPQSAAAPALPELNNIQLPLVASRLKLPATVVPPRAEAVPPPDALQLPADDVRTGSTRFFQGKWRLSPLEHASALPGIAGFRLTVGREESQAQLTTVSNAHCQASIKFGLMQSGNLVVKSYSRAKCSDGTRLAVPDVICNRNAEGITLCNADYGDGLPIAISVRKVKE</sequence>
<comment type="caution">
    <text evidence="2">The sequence shown here is derived from an EMBL/GenBank/DDBJ whole genome shotgun (WGS) entry which is preliminary data.</text>
</comment>
<dbReference type="Proteomes" id="UP000281332">
    <property type="component" value="Unassembled WGS sequence"/>
</dbReference>
<dbReference type="OrthoDB" id="5448848at2"/>